<keyword evidence="2" id="KW-1185">Reference proteome</keyword>
<dbReference type="KEGG" id="ccs:CCNA_00676"/>
<reference evidence="1 2" key="1">
    <citation type="journal article" date="2010" name="J. Bacteriol.">
        <title>The genetic basis of laboratory adaptation in Caulobacter crescentus.</title>
        <authorList>
            <person name="Marks M.E."/>
            <person name="Castro-Rojas C.M."/>
            <person name="Teiling C."/>
            <person name="Du L."/>
            <person name="Kapatral V."/>
            <person name="Walunas T.L."/>
            <person name="Crosson S."/>
        </authorList>
    </citation>
    <scope>NUCLEOTIDE SEQUENCE [LARGE SCALE GENOMIC DNA]</scope>
    <source>
        <strain evidence="2">NA1000 / CB15N</strain>
    </source>
</reference>
<name>A0A0H3C609_CAUVN</name>
<evidence type="ECO:0000313" key="1">
    <source>
        <dbReference type="EMBL" id="ACL94141.1"/>
    </source>
</evidence>
<dbReference type="RefSeq" id="WP_012640023.1">
    <property type="nucleotide sequence ID" value="NC_011916.1"/>
</dbReference>
<dbReference type="InterPro" id="IPR011660">
    <property type="entry name" value="VapB-like"/>
</dbReference>
<dbReference type="OrthoDB" id="9814421at2"/>
<dbReference type="HOGENOM" id="CLU_176020_1_0_5"/>
<dbReference type="GeneID" id="7330483"/>
<dbReference type="Proteomes" id="UP000001364">
    <property type="component" value="Chromosome"/>
</dbReference>
<gene>
    <name evidence="1" type="ordered locus">CCNA_00676</name>
</gene>
<dbReference type="AlphaFoldDB" id="A0A0H3C609"/>
<dbReference type="Pfam" id="PF07704">
    <property type="entry name" value="PSK_trans_fac"/>
    <property type="match status" value="1"/>
</dbReference>
<proteinExistence type="predicted"/>
<evidence type="ECO:0000313" key="2">
    <source>
        <dbReference type="Proteomes" id="UP000001364"/>
    </source>
</evidence>
<dbReference type="PATRIC" id="fig|565050.3.peg.667"/>
<dbReference type="RefSeq" id="YP_002516049.1">
    <property type="nucleotide sequence ID" value="NC_011916.1"/>
</dbReference>
<protein>
    <submittedName>
        <fullName evidence="1">PSK-family transcription factor</fullName>
    </submittedName>
</protein>
<organism evidence="1 2">
    <name type="scientific">Caulobacter vibrioides (strain NA1000 / CB15N)</name>
    <name type="common">Caulobacter crescentus</name>
    <dbReference type="NCBI Taxonomy" id="565050"/>
    <lineage>
        <taxon>Bacteria</taxon>
        <taxon>Pseudomonadati</taxon>
        <taxon>Pseudomonadota</taxon>
        <taxon>Alphaproteobacteria</taxon>
        <taxon>Caulobacterales</taxon>
        <taxon>Caulobacteraceae</taxon>
        <taxon>Caulobacter</taxon>
    </lineage>
</organism>
<sequence>MAFHVRDPETDALVRELAEKTKLGITEAVKLAAVEALQARDKAREEKLAKMRAICAEVASWPRTDLKADKAFFDDMYED</sequence>
<dbReference type="EMBL" id="CP001340">
    <property type="protein sequence ID" value="ACL94141.1"/>
    <property type="molecule type" value="Genomic_DNA"/>
</dbReference>
<accession>A0A0H3C609</accession>